<evidence type="ECO:0000256" key="1">
    <source>
        <dbReference type="ARBA" id="ARBA00023125"/>
    </source>
</evidence>
<keyword evidence="1" id="KW-0238">DNA-binding</keyword>
<gene>
    <name evidence="4" type="ORF">GAQ75_24060</name>
</gene>
<evidence type="ECO:0000313" key="4">
    <source>
        <dbReference type="EMBL" id="KAB4115025.1"/>
    </source>
</evidence>
<dbReference type="GO" id="GO:0003677">
    <property type="term" value="F:DNA binding"/>
    <property type="evidence" value="ECO:0007669"/>
    <property type="project" value="UniProtKB-KW"/>
</dbReference>
<feature type="non-terminal residue" evidence="4">
    <location>
        <position position="213"/>
    </location>
</feature>
<reference evidence="4 5" key="1">
    <citation type="journal article" date="2019" name="Nat. Med.">
        <title>A library of human gut bacterial isolates paired with longitudinal multiomics data enables mechanistic microbiome research.</title>
        <authorList>
            <person name="Poyet M."/>
            <person name="Groussin M."/>
            <person name="Gibbons S.M."/>
            <person name="Avila-Pacheco J."/>
            <person name="Jiang X."/>
            <person name="Kearney S.M."/>
            <person name="Perrotta A.R."/>
            <person name="Berdy B."/>
            <person name="Zhao S."/>
            <person name="Lieberman T.D."/>
            <person name="Swanson P.K."/>
            <person name="Smith M."/>
            <person name="Roesemann S."/>
            <person name="Alexander J.E."/>
            <person name="Rich S.A."/>
            <person name="Livny J."/>
            <person name="Vlamakis H."/>
            <person name="Clish C."/>
            <person name="Bullock K."/>
            <person name="Deik A."/>
            <person name="Scott J."/>
            <person name="Pierce K.A."/>
            <person name="Xavier R.J."/>
            <person name="Alm E.J."/>
        </authorList>
    </citation>
    <scope>NUCLEOTIDE SEQUENCE [LARGE SCALE GENOMIC DNA]</scope>
    <source>
        <strain evidence="4 5">BIOML-A37</strain>
    </source>
</reference>
<feature type="domain" description="Phage integrase SAM-like" evidence="2">
    <location>
        <begin position="122"/>
        <end position="212"/>
    </location>
</feature>
<protein>
    <submittedName>
        <fullName evidence="4">Site-specific integrase</fullName>
    </submittedName>
</protein>
<sequence length="213" mass="25437">MAKLENKTKENPKLEQNKLSDGRISLYLEYYLGREEKPVLDENGNQVYYDSGKMQGKPKFAVKHNRRKENLSLYLIDKPRTPAERQQNKETLELATKIRAEREQEFKESMLGYRLKKDRTVNFLDYFQAYINSYTKKDIRMVQIALSRFKDFLKEQYPMNEFSIKPELITKEMMEQFVAYLQSRSVGEGAKSIYQRFKKVIRYAIDHDVMLKD</sequence>
<dbReference type="Proteomes" id="UP000438773">
    <property type="component" value="Unassembled WGS sequence"/>
</dbReference>
<feature type="domain" description="Arm DNA-binding" evidence="3">
    <location>
        <begin position="14"/>
        <end position="104"/>
    </location>
</feature>
<dbReference type="Pfam" id="PF13102">
    <property type="entry name" value="Phage_int_SAM_5"/>
    <property type="match status" value="1"/>
</dbReference>
<accession>A0A6I0JMA2</accession>
<dbReference type="Gene3D" id="1.10.150.130">
    <property type="match status" value="1"/>
</dbReference>
<comment type="caution">
    <text evidence="4">The sequence shown here is derived from an EMBL/GenBank/DDBJ whole genome shotgun (WGS) entry which is preliminary data.</text>
</comment>
<evidence type="ECO:0000259" key="3">
    <source>
        <dbReference type="Pfam" id="PF17293"/>
    </source>
</evidence>
<name>A0A6I0JMA2_BACUN</name>
<dbReference type="InterPro" id="IPR010998">
    <property type="entry name" value="Integrase_recombinase_N"/>
</dbReference>
<dbReference type="InterPro" id="IPR035386">
    <property type="entry name" value="Arm-DNA-bind_5"/>
</dbReference>
<dbReference type="InterPro" id="IPR025269">
    <property type="entry name" value="SAM-like_dom"/>
</dbReference>
<organism evidence="4 5">
    <name type="scientific">Bacteroides uniformis</name>
    <dbReference type="NCBI Taxonomy" id="820"/>
    <lineage>
        <taxon>Bacteria</taxon>
        <taxon>Pseudomonadati</taxon>
        <taxon>Bacteroidota</taxon>
        <taxon>Bacteroidia</taxon>
        <taxon>Bacteroidales</taxon>
        <taxon>Bacteroidaceae</taxon>
        <taxon>Bacteroides</taxon>
    </lineage>
</organism>
<dbReference type="Pfam" id="PF17293">
    <property type="entry name" value="Arm-DNA-bind_5"/>
    <property type="match status" value="1"/>
</dbReference>
<proteinExistence type="predicted"/>
<evidence type="ECO:0000313" key="5">
    <source>
        <dbReference type="Proteomes" id="UP000438773"/>
    </source>
</evidence>
<evidence type="ECO:0000259" key="2">
    <source>
        <dbReference type="Pfam" id="PF13102"/>
    </source>
</evidence>
<dbReference type="RefSeq" id="WP_192917140.1">
    <property type="nucleotide sequence ID" value="NZ_WCUQ01000185.1"/>
</dbReference>
<dbReference type="AlphaFoldDB" id="A0A6I0JMA2"/>
<dbReference type="EMBL" id="WCUQ01000185">
    <property type="protein sequence ID" value="KAB4115025.1"/>
    <property type="molecule type" value="Genomic_DNA"/>
</dbReference>